<dbReference type="SUPFAM" id="SSF56176">
    <property type="entry name" value="FAD-binding/transporter-associated domain-like"/>
    <property type="match status" value="1"/>
</dbReference>
<dbReference type="Gene3D" id="3.40.462.20">
    <property type="match status" value="1"/>
</dbReference>
<dbReference type="InterPro" id="IPR036318">
    <property type="entry name" value="FAD-bd_PCMH-like_sf"/>
</dbReference>
<evidence type="ECO:0000256" key="4">
    <source>
        <dbReference type="ARBA" id="ARBA00022827"/>
    </source>
</evidence>
<keyword evidence="4" id="KW-0274">FAD</keyword>
<evidence type="ECO:0000256" key="2">
    <source>
        <dbReference type="ARBA" id="ARBA00005466"/>
    </source>
</evidence>
<sequence length="322" mass="35838">MDTKSQTVTVGGGALFSDVIPTVLNAGYEIGSDLHGLTADTVVSYKVVTAAGKIMTVSDFQNADLFWAMRVAGQNFGIVLETTYKIFKVTNGGKALNVDLILPASANGTHWGLIKKLSINMLDELSMFTGRQLLAPIIANNPLVTKISYINAIDLIPTSLFGRFNDPMCKKSNHVSTYTVGLKQIDISTFNTMFHDMADFWKQYPQTTGSTIYYQTLPVQAVKAVPSGFNSYPTSHREIETHVLMTYNYNDASIDAIVSDFADKNRQNLAKTSGFSELELYTTYAHGDEGAKIWYRDSLPRLQELKKYDLENRFRFFNPIVA</sequence>
<dbReference type="Proteomes" id="UP001055219">
    <property type="component" value="Unassembled WGS sequence"/>
</dbReference>
<dbReference type="EMBL" id="JAGIXG020000020">
    <property type="protein sequence ID" value="KAI6781553.1"/>
    <property type="molecule type" value="Genomic_DNA"/>
</dbReference>
<dbReference type="GO" id="GO:0016491">
    <property type="term" value="F:oxidoreductase activity"/>
    <property type="evidence" value="ECO:0007669"/>
    <property type="project" value="UniProtKB-KW"/>
</dbReference>
<dbReference type="PANTHER" id="PTHR42973:SF9">
    <property type="entry name" value="FAD-BINDING PCMH-TYPE DOMAIN-CONTAINING PROTEIN-RELATED"/>
    <property type="match status" value="1"/>
</dbReference>
<reference evidence="6" key="1">
    <citation type="journal article" date="2021" name="J Fungi (Basel)">
        <title>Genomic and Metabolomic Analyses of the Marine Fungus Emericellopsis cladophorae: Insights into Saltwater Adaptability Mechanisms and Its Biosynthetic Potential.</title>
        <authorList>
            <person name="Goncalves M.F.M."/>
            <person name="Hilario S."/>
            <person name="Van de Peer Y."/>
            <person name="Esteves A.C."/>
            <person name="Alves A."/>
        </authorList>
    </citation>
    <scope>NUCLEOTIDE SEQUENCE</scope>
    <source>
        <strain evidence="6">MUM 19.33</strain>
    </source>
</reference>
<accession>A0A9P9Y1Q9</accession>
<gene>
    <name evidence="6" type="ORF">J7T54_005264</name>
</gene>
<evidence type="ECO:0000256" key="1">
    <source>
        <dbReference type="ARBA" id="ARBA00001974"/>
    </source>
</evidence>
<evidence type="ECO:0000313" key="6">
    <source>
        <dbReference type="EMBL" id="KAI6781553.1"/>
    </source>
</evidence>
<evidence type="ECO:0000256" key="5">
    <source>
        <dbReference type="ARBA" id="ARBA00023002"/>
    </source>
</evidence>
<protein>
    <submittedName>
        <fullName evidence="6">FAD-binding domain-containing protein</fullName>
    </submittedName>
</protein>
<keyword evidence="5" id="KW-0560">Oxidoreductase</keyword>
<dbReference type="RefSeq" id="XP_051362409.1">
    <property type="nucleotide sequence ID" value="XM_051506205.1"/>
</dbReference>
<proteinExistence type="inferred from homology"/>
<dbReference type="Gene3D" id="3.30.465.10">
    <property type="match status" value="2"/>
</dbReference>
<dbReference type="InterPro" id="IPR050416">
    <property type="entry name" value="FAD-linked_Oxidoreductase"/>
</dbReference>
<comment type="similarity">
    <text evidence="2">Belongs to the oxygen-dependent FAD-linked oxidoreductase family.</text>
</comment>
<comment type="caution">
    <text evidence="6">The sequence shown here is derived from an EMBL/GenBank/DDBJ whole genome shotgun (WGS) entry which is preliminary data.</text>
</comment>
<name>A0A9P9Y1Q9_9HYPO</name>
<dbReference type="GO" id="GO:0050660">
    <property type="term" value="F:flavin adenine dinucleotide binding"/>
    <property type="evidence" value="ECO:0007669"/>
    <property type="project" value="InterPro"/>
</dbReference>
<dbReference type="PANTHER" id="PTHR42973">
    <property type="entry name" value="BINDING OXIDOREDUCTASE, PUTATIVE (AFU_ORTHOLOGUE AFUA_1G17690)-RELATED"/>
    <property type="match status" value="1"/>
</dbReference>
<evidence type="ECO:0000313" key="7">
    <source>
        <dbReference type="Proteomes" id="UP001055219"/>
    </source>
</evidence>
<comment type="cofactor">
    <cofactor evidence="1">
        <name>FAD</name>
        <dbReference type="ChEBI" id="CHEBI:57692"/>
    </cofactor>
</comment>
<dbReference type="InterPro" id="IPR016169">
    <property type="entry name" value="FAD-bd_PCMH_sub2"/>
</dbReference>
<organism evidence="6 7">
    <name type="scientific">Emericellopsis cladophorae</name>
    <dbReference type="NCBI Taxonomy" id="2686198"/>
    <lineage>
        <taxon>Eukaryota</taxon>
        <taxon>Fungi</taxon>
        <taxon>Dikarya</taxon>
        <taxon>Ascomycota</taxon>
        <taxon>Pezizomycotina</taxon>
        <taxon>Sordariomycetes</taxon>
        <taxon>Hypocreomycetidae</taxon>
        <taxon>Hypocreales</taxon>
        <taxon>Bionectriaceae</taxon>
        <taxon>Emericellopsis</taxon>
    </lineage>
</organism>
<keyword evidence="7" id="KW-1185">Reference proteome</keyword>
<reference evidence="6" key="2">
    <citation type="submission" date="2022-07" db="EMBL/GenBank/DDBJ databases">
        <authorList>
            <person name="Goncalves M.F.M."/>
            <person name="Hilario S."/>
            <person name="Van De Peer Y."/>
            <person name="Esteves A.C."/>
            <person name="Alves A."/>
        </authorList>
    </citation>
    <scope>NUCLEOTIDE SEQUENCE</scope>
    <source>
        <strain evidence="6">MUM 19.33</strain>
    </source>
</reference>
<evidence type="ECO:0000256" key="3">
    <source>
        <dbReference type="ARBA" id="ARBA00022630"/>
    </source>
</evidence>
<keyword evidence="3" id="KW-0285">Flavoprotein</keyword>
<dbReference type="OrthoDB" id="415825at2759"/>
<dbReference type="GeneID" id="75831749"/>
<dbReference type="AlphaFoldDB" id="A0A9P9Y1Q9"/>